<dbReference type="SMART" id="SM00212">
    <property type="entry name" value="UBCc"/>
    <property type="match status" value="1"/>
</dbReference>
<dbReference type="InterPro" id="IPR009060">
    <property type="entry name" value="UBA-like_sf"/>
</dbReference>
<dbReference type="GO" id="GO:0005524">
    <property type="term" value="F:ATP binding"/>
    <property type="evidence" value="ECO:0007669"/>
    <property type="project" value="UniProtKB-UniRule"/>
</dbReference>
<dbReference type="InterPro" id="IPR023313">
    <property type="entry name" value="UBQ-conjugating_AS"/>
</dbReference>
<evidence type="ECO:0000313" key="10">
    <source>
        <dbReference type="EMBL" id="CRZ09330.1"/>
    </source>
</evidence>
<comment type="similarity">
    <text evidence="7">Belongs to the ubiquitin-conjugating enzyme family.</text>
</comment>
<dbReference type="EMBL" id="HACM01008888">
    <property type="protein sequence ID" value="CRZ09330.1"/>
    <property type="molecule type" value="Transcribed_RNA"/>
</dbReference>
<dbReference type="SMART" id="SM00165">
    <property type="entry name" value="UBA"/>
    <property type="match status" value="1"/>
</dbReference>
<dbReference type="Gene3D" id="1.10.8.10">
    <property type="entry name" value="DNA helicase RuvA subunit, C-terminal domain"/>
    <property type="match status" value="1"/>
</dbReference>
<keyword evidence="2" id="KW-0808">Transferase</keyword>
<evidence type="ECO:0000256" key="1">
    <source>
        <dbReference type="ARBA" id="ARBA00012486"/>
    </source>
</evidence>
<dbReference type="CDD" id="cd23800">
    <property type="entry name" value="UBCc_UBE2K"/>
    <property type="match status" value="1"/>
</dbReference>
<evidence type="ECO:0000256" key="7">
    <source>
        <dbReference type="RuleBase" id="RU362109"/>
    </source>
</evidence>
<dbReference type="PANTHER" id="PTHR24068">
    <property type="entry name" value="UBIQUITIN-CONJUGATING ENZYME E2"/>
    <property type="match status" value="1"/>
</dbReference>
<evidence type="ECO:0000259" key="8">
    <source>
        <dbReference type="PROSITE" id="PS50030"/>
    </source>
</evidence>
<dbReference type="SUPFAM" id="SSF54495">
    <property type="entry name" value="UBC-like"/>
    <property type="match status" value="1"/>
</dbReference>
<protein>
    <recommendedName>
        <fullName evidence="1">E2 ubiquitin-conjugating enzyme</fullName>
        <ecNumber evidence="1">2.3.2.23</ecNumber>
    </recommendedName>
</protein>
<reference evidence="10" key="1">
    <citation type="submission" date="2015-04" db="EMBL/GenBank/DDBJ databases">
        <title>The genome sequence of the plant pathogenic Rhizarian Plasmodiophora brassicae reveals insights in its biotrophic life cycle and the origin of chitin synthesis.</title>
        <authorList>
            <person name="Schwelm A."/>
            <person name="Fogelqvist J."/>
            <person name="Knaust A."/>
            <person name="Julke S."/>
            <person name="Lilja T."/>
            <person name="Dhandapani V."/>
            <person name="Bonilla-Rosso G."/>
            <person name="Karlsson M."/>
            <person name="Shevchenko A."/>
            <person name="Choi S.R."/>
            <person name="Kim H.G."/>
            <person name="Park J.Y."/>
            <person name="Lim Y.P."/>
            <person name="Ludwig-Muller J."/>
            <person name="Dixelius C."/>
        </authorList>
    </citation>
    <scope>NUCLEOTIDE SEQUENCE</scope>
    <source>
        <tissue evidence="10">Potato root galls</tissue>
    </source>
</reference>
<dbReference type="PROSITE" id="PS50030">
    <property type="entry name" value="UBA"/>
    <property type="match status" value="1"/>
</dbReference>
<evidence type="ECO:0000256" key="6">
    <source>
        <dbReference type="PROSITE-ProRule" id="PRU10133"/>
    </source>
</evidence>
<dbReference type="Pfam" id="PF00179">
    <property type="entry name" value="UQ_con"/>
    <property type="match status" value="1"/>
</dbReference>
<keyword evidence="5 7" id="KW-0067">ATP-binding</keyword>
<feature type="domain" description="UBC core" evidence="9">
    <location>
        <begin position="34"/>
        <end position="184"/>
    </location>
</feature>
<dbReference type="InterPro" id="IPR000608">
    <property type="entry name" value="UBC"/>
</dbReference>
<feature type="domain" description="UBA" evidence="8">
    <location>
        <begin position="192"/>
        <end position="233"/>
    </location>
</feature>
<accession>A0A0H5R590</accession>
<dbReference type="PROSITE" id="PS00183">
    <property type="entry name" value="UBC_1"/>
    <property type="match status" value="1"/>
</dbReference>
<dbReference type="Pfam" id="PF00627">
    <property type="entry name" value="UBA"/>
    <property type="match status" value="1"/>
</dbReference>
<feature type="non-terminal residue" evidence="10">
    <location>
        <position position="1"/>
    </location>
</feature>
<keyword evidence="4 7" id="KW-0833">Ubl conjugation pathway</keyword>
<proteinExistence type="inferred from homology"/>
<feature type="active site" description="Glycyl thioester intermediate" evidence="6">
    <location>
        <position position="122"/>
    </location>
</feature>
<dbReference type="GO" id="GO:0061631">
    <property type="term" value="F:ubiquitin conjugating enzyme activity"/>
    <property type="evidence" value="ECO:0007669"/>
    <property type="project" value="UniProtKB-EC"/>
</dbReference>
<organism evidence="10">
    <name type="scientific">Spongospora subterranea</name>
    <dbReference type="NCBI Taxonomy" id="70186"/>
    <lineage>
        <taxon>Eukaryota</taxon>
        <taxon>Sar</taxon>
        <taxon>Rhizaria</taxon>
        <taxon>Endomyxa</taxon>
        <taxon>Phytomyxea</taxon>
        <taxon>Plasmodiophorida</taxon>
        <taxon>Plasmodiophoridae</taxon>
        <taxon>Spongospora</taxon>
    </lineage>
</organism>
<keyword evidence="3 7" id="KW-0547">Nucleotide-binding</keyword>
<evidence type="ECO:0000256" key="2">
    <source>
        <dbReference type="ARBA" id="ARBA00022679"/>
    </source>
</evidence>
<evidence type="ECO:0000256" key="5">
    <source>
        <dbReference type="ARBA" id="ARBA00022840"/>
    </source>
</evidence>
<sequence length="236" mass="26689">RPPELRPHYCAAILGTDHRSQPLTRLRNQSLTMQALQRIQKEFKEIVESTGLDKAGIDAVLVDDDLQHWAGRITGPVDTPYEGGIFHVDIQIPKKYPFVPPVMKFTTRIWHPNVSSQTGAICLDILKNEWSPALTIRTALLSLQALLSCPEPDDPQDAQVAKQYKVNRCAFNETAVQWTKQHAGGLGKPFVSKEEETAIRAITEMGFPEDKVRNALQKHQWDQHLAIEYLFLTSEN</sequence>
<dbReference type="EC" id="2.3.2.23" evidence="1"/>
<name>A0A0H5R590_9EUKA</name>
<dbReference type="FunFam" id="3.10.110.10:FF:000037">
    <property type="entry name" value="ubiquitin-conjugating enzyme E2 27"/>
    <property type="match status" value="1"/>
</dbReference>
<dbReference type="SUPFAM" id="SSF46934">
    <property type="entry name" value="UBA-like"/>
    <property type="match status" value="1"/>
</dbReference>
<dbReference type="Gene3D" id="3.10.110.10">
    <property type="entry name" value="Ubiquitin Conjugating Enzyme"/>
    <property type="match status" value="1"/>
</dbReference>
<dbReference type="PROSITE" id="PS50127">
    <property type="entry name" value="UBC_2"/>
    <property type="match status" value="1"/>
</dbReference>
<dbReference type="InterPro" id="IPR016135">
    <property type="entry name" value="UBQ-conjugating_enzyme/RWD"/>
</dbReference>
<evidence type="ECO:0000256" key="3">
    <source>
        <dbReference type="ARBA" id="ARBA00022741"/>
    </source>
</evidence>
<evidence type="ECO:0000256" key="4">
    <source>
        <dbReference type="ARBA" id="ARBA00022786"/>
    </source>
</evidence>
<dbReference type="AlphaFoldDB" id="A0A0H5R590"/>
<evidence type="ECO:0000259" key="9">
    <source>
        <dbReference type="PROSITE" id="PS50127"/>
    </source>
</evidence>
<dbReference type="InterPro" id="IPR015940">
    <property type="entry name" value="UBA"/>
</dbReference>